<dbReference type="InterPro" id="IPR011051">
    <property type="entry name" value="RmlC_Cupin_sf"/>
</dbReference>
<comment type="similarity">
    <text evidence="2">Belongs to the CENP-C/MIF2 family.</text>
</comment>
<dbReference type="STRING" id="42251.A0A2T6ZLX9"/>
<evidence type="ECO:0000256" key="1">
    <source>
        <dbReference type="ARBA" id="ARBA00004123"/>
    </source>
</evidence>
<dbReference type="SUPFAM" id="SSF51182">
    <property type="entry name" value="RmlC-like cupins"/>
    <property type="match status" value="1"/>
</dbReference>
<dbReference type="GO" id="GO:0051455">
    <property type="term" value="P:spindle attachment to meiosis I kinetochore"/>
    <property type="evidence" value="ECO:0007669"/>
    <property type="project" value="TreeGrafter"/>
</dbReference>
<name>A0A2T6ZLX9_TUBBO</name>
<dbReference type="GO" id="GO:0000776">
    <property type="term" value="C:kinetochore"/>
    <property type="evidence" value="ECO:0007669"/>
    <property type="project" value="InterPro"/>
</dbReference>
<dbReference type="OrthoDB" id="1939643at2759"/>
<reference evidence="8 9" key="1">
    <citation type="submission" date="2017-04" db="EMBL/GenBank/DDBJ databases">
        <title>Draft genome sequence of Tuber borchii Vittad., a whitish edible truffle.</title>
        <authorList>
            <consortium name="DOE Joint Genome Institute"/>
            <person name="Murat C."/>
            <person name="Kuo A."/>
            <person name="Barry K.W."/>
            <person name="Clum A."/>
            <person name="Dockter R.B."/>
            <person name="Fauchery L."/>
            <person name="Iotti M."/>
            <person name="Kohler A."/>
            <person name="Labutti K."/>
            <person name="Lindquist E.A."/>
            <person name="Lipzen A."/>
            <person name="Ohm R.A."/>
            <person name="Wang M."/>
            <person name="Grigoriev I.V."/>
            <person name="Zambonelli A."/>
            <person name="Martin F.M."/>
        </authorList>
    </citation>
    <scope>NUCLEOTIDE SEQUENCE [LARGE SCALE GENOMIC DNA]</scope>
    <source>
        <strain evidence="8 9">Tbo3840</strain>
    </source>
</reference>
<dbReference type="PANTHER" id="PTHR16684:SF11">
    <property type="entry name" value="CENTROMERE PROTEIN C"/>
    <property type="match status" value="1"/>
</dbReference>
<dbReference type="EMBL" id="NESQ01000187">
    <property type="protein sequence ID" value="PUU76491.1"/>
    <property type="molecule type" value="Genomic_DNA"/>
</dbReference>
<dbReference type="FunFam" id="2.60.120.10:FF:000033">
    <property type="entry name" value="Centromere protein C 1"/>
    <property type="match status" value="1"/>
</dbReference>
<evidence type="ECO:0000313" key="9">
    <source>
        <dbReference type="Proteomes" id="UP000244722"/>
    </source>
</evidence>
<dbReference type="GO" id="GO:0005634">
    <property type="term" value="C:nucleus"/>
    <property type="evidence" value="ECO:0007669"/>
    <property type="project" value="UniProtKB-SubCell"/>
</dbReference>
<dbReference type="Gene3D" id="2.60.120.10">
    <property type="entry name" value="Jelly Rolls"/>
    <property type="match status" value="1"/>
</dbReference>
<dbReference type="GO" id="GO:0019237">
    <property type="term" value="F:centromeric DNA binding"/>
    <property type="evidence" value="ECO:0007669"/>
    <property type="project" value="InterPro"/>
</dbReference>
<dbReference type="GO" id="GO:0051315">
    <property type="term" value="P:attachment of mitotic spindle microtubules to kinetochore"/>
    <property type="evidence" value="ECO:0007669"/>
    <property type="project" value="TreeGrafter"/>
</dbReference>
<evidence type="ECO:0000256" key="6">
    <source>
        <dbReference type="ARBA" id="ARBA00075033"/>
    </source>
</evidence>
<protein>
    <recommendedName>
        <fullName evidence="6">CENP-C homolog</fullName>
    </recommendedName>
</protein>
<proteinExistence type="inferred from homology"/>
<dbReference type="InterPro" id="IPR028386">
    <property type="entry name" value="CENP-C/Mif2/cnp3"/>
</dbReference>
<feature type="domain" description="Mif2/CENP-C cupin" evidence="7">
    <location>
        <begin position="32"/>
        <end position="116"/>
    </location>
</feature>
<keyword evidence="3" id="KW-0238">DNA-binding</keyword>
<comment type="subcellular location">
    <subcellularLocation>
        <location evidence="1">Nucleus</location>
    </subcellularLocation>
</comment>
<keyword evidence="4" id="KW-0539">Nucleus</keyword>
<evidence type="ECO:0000256" key="3">
    <source>
        <dbReference type="ARBA" id="ARBA00023125"/>
    </source>
</evidence>
<gene>
    <name evidence="8" type="ORF">B9Z19DRAFT_990390</name>
</gene>
<dbReference type="PANTHER" id="PTHR16684">
    <property type="entry name" value="CENTROMERE PROTEIN C"/>
    <property type="match status" value="1"/>
</dbReference>
<dbReference type="InterPro" id="IPR025974">
    <property type="entry name" value="Mif2/CENP-C_cupin"/>
</dbReference>
<comment type="caution">
    <text evidence="8">The sequence shown here is derived from an EMBL/GenBank/DDBJ whole genome shotgun (WGS) entry which is preliminary data.</text>
</comment>
<evidence type="ECO:0000256" key="2">
    <source>
        <dbReference type="ARBA" id="ARBA00010291"/>
    </source>
</evidence>
<sequence length="128" mass="14457">FPPSSAPEQLEEMELAFSRNRIVTVEVANGDFTFVKTCTQPFFGTGMIEIPPGGIKRTKNSGKMHLVFYLLKGKVQVHVGETMFRVRNGGQFMVPRGNLYSIENPYDVQAKMFFAQGCEVEVQEEEDE</sequence>
<feature type="non-terminal residue" evidence="8">
    <location>
        <position position="1"/>
    </location>
</feature>
<keyword evidence="9" id="KW-1185">Reference proteome</keyword>
<dbReference type="GO" id="GO:0051382">
    <property type="term" value="P:kinetochore assembly"/>
    <property type="evidence" value="ECO:0007669"/>
    <property type="project" value="InterPro"/>
</dbReference>
<evidence type="ECO:0000313" key="8">
    <source>
        <dbReference type="EMBL" id="PUU76491.1"/>
    </source>
</evidence>
<dbReference type="CDD" id="cd06993">
    <property type="entry name" value="cupin_CENP-C_C"/>
    <property type="match status" value="1"/>
</dbReference>
<dbReference type="Proteomes" id="UP000244722">
    <property type="component" value="Unassembled WGS sequence"/>
</dbReference>
<comment type="function">
    <text evidence="5">Component of the kinetochore, a multiprotein complex that assembles on centromeric DNA and attaches chromosomes to spindle microtubules, mediating chromosome segregation and sister chromatid segregation during meiosis and mitosis. Component of the inner kinetochore constitutive centromere-associated network (CCAN), which serves as a structural platform for outer kinetochore assembly.</text>
</comment>
<dbReference type="Pfam" id="PF11699">
    <property type="entry name" value="CENP-C_C"/>
    <property type="match status" value="1"/>
</dbReference>
<dbReference type="InterPro" id="IPR014710">
    <property type="entry name" value="RmlC-like_jellyroll"/>
</dbReference>
<organism evidence="8 9">
    <name type="scientific">Tuber borchii</name>
    <name type="common">White truffle</name>
    <dbReference type="NCBI Taxonomy" id="42251"/>
    <lineage>
        <taxon>Eukaryota</taxon>
        <taxon>Fungi</taxon>
        <taxon>Dikarya</taxon>
        <taxon>Ascomycota</taxon>
        <taxon>Pezizomycotina</taxon>
        <taxon>Pezizomycetes</taxon>
        <taxon>Pezizales</taxon>
        <taxon>Tuberaceae</taxon>
        <taxon>Tuber</taxon>
    </lineage>
</organism>
<evidence type="ECO:0000256" key="5">
    <source>
        <dbReference type="ARBA" id="ARBA00057947"/>
    </source>
</evidence>
<evidence type="ECO:0000256" key="4">
    <source>
        <dbReference type="ARBA" id="ARBA00023242"/>
    </source>
</evidence>
<dbReference type="AlphaFoldDB" id="A0A2T6ZLX9"/>
<evidence type="ECO:0000259" key="7">
    <source>
        <dbReference type="Pfam" id="PF11699"/>
    </source>
</evidence>
<accession>A0A2T6ZLX9</accession>